<comment type="caution">
    <text evidence="2">The sequence shown here is derived from an EMBL/GenBank/DDBJ whole genome shotgun (WGS) entry which is preliminary data.</text>
</comment>
<dbReference type="EMBL" id="AYSA01000307">
    <property type="protein sequence ID" value="ESZ93549.1"/>
    <property type="molecule type" value="Genomic_DNA"/>
</dbReference>
<proteinExistence type="predicted"/>
<dbReference type="OrthoDB" id="3491794at2759"/>
<evidence type="ECO:0000313" key="2">
    <source>
        <dbReference type="EMBL" id="ESZ93549.1"/>
    </source>
</evidence>
<evidence type="ECO:0000256" key="1">
    <source>
        <dbReference type="SAM" id="MobiDB-lite"/>
    </source>
</evidence>
<feature type="region of interest" description="Disordered" evidence="1">
    <location>
        <begin position="181"/>
        <end position="230"/>
    </location>
</feature>
<sequence length="424" mass="47737">MSIFDDPSSQLSRLSRVQQVLMRLRNTEISIQNSASRLALVLFYHETEVLCPSGARLGSLSTIATGHNICLTQIDNYRRRGRNYTRFLLQAGLGAFLRIGDGLCRIWECKLRVCDIEMIVEYIKEQLPVCYQYAKSLDRIAANAIISGLCACGWTLPQLSELDTPLLQEVRKHVDLETRKNDGLGETENADRTTFVHRMDGSEESQPKRRRMNKSSKSHPDPVPRKKGDEIVHPGVTLACGNCRSAEADCKCPRTWEESVPSQSSSARPTSNTINVPIQSTKTLNVSWMEDHQDTAQPIMDSTVPILVPERDAYIESVNECGTRVSTARKSSNSSYNPAMPFDAQGNDLWRYTTPLDDEQNQNKSSTTPFNTSNVDIWTYAVPLHNEHNQNEPFTTSFDIPNGDPWMSCDENTPHGYLWTMDVA</sequence>
<protein>
    <submittedName>
        <fullName evidence="2">Uncharacterized protein</fullName>
    </submittedName>
</protein>
<gene>
    <name evidence="2" type="ORF">SBOR_6091</name>
</gene>
<dbReference type="Proteomes" id="UP000019487">
    <property type="component" value="Unassembled WGS sequence"/>
</dbReference>
<dbReference type="AlphaFoldDB" id="W9CFK3"/>
<organism evidence="2 3">
    <name type="scientific">Sclerotinia borealis (strain F-4128)</name>
    <dbReference type="NCBI Taxonomy" id="1432307"/>
    <lineage>
        <taxon>Eukaryota</taxon>
        <taxon>Fungi</taxon>
        <taxon>Dikarya</taxon>
        <taxon>Ascomycota</taxon>
        <taxon>Pezizomycotina</taxon>
        <taxon>Leotiomycetes</taxon>
        <taxon>Helotiales</taxon>
        <taxon>Sclerotiniaceae</taxon>
        <taxon>Sclerotinia</taxon>
    </lineage>
</organism>
<feature type="compositionally biased region" description="Basic and acidic residues" evidence="1">
    <location>
        <begin position="197"/>
        <end position="207"/>
    </location>
</feature>
<evidence type="ECO:0000313" key="3">
    <source>
        <dbReference type="Proteomes" id="UP000019487"/>
    </source>
</evidence>
<dbReference type="HOGENOM" id="CLU_647512_0_0_1"/>
<feature type="compositionally biased region" description="Basic residues" evidence="1">
    <location>
        <begin position="208"/>
        <end position="217"/>
    </location>
</feature>
<feature type="compositionally biased region" description="Basic and acidic residues" evidence="1">
    <location>
        <begin position="218"/>
        <end position="230"/>
    </location>
</feature>
<keyword evidence="3" id="KW-1185">Reference proteome</keyword>
<name>W9CFK3_SCLBF</name>
<reference evidence="2 3" key="1">
    <citation type="journal article" date="2014" name="Genome Announc.">
        <title>Draft genome sequence of Sclerotinia borealis, a psychrophilic plant pathogenic fungus.</title>
        <authorList>
            <person name="Mardanov A.V."/>
            <person name="Beletsky A.V."/>
            <person name="Kadnikov V.V."/>
            <person name="Ignatov A.N."/>
            <person name="Ravin N.V."/>
        </authorList>
    </citation>
    <scope>NUCLEOTIDE SEQUENCE [LARGE SCALE GENOMIC DNA]</scope>
    <source>
        <strain evidence="3">F-4157</strain>
    </source>
</reference>
<accession>W9CFK3</accession>